<dbReference type="SUPFAM" id="SSF159659">
    <property type="entry name" value="Cgl1923-like"/>
    <property type="match status" value="1"/>
</dbReference>
<proteinExistence type="predicted"/>
<name>A0A811TEN6_9EURY</name>
<comment type="caution">
    <text evidence="2">The sequence shown here is derived from an EMBL/GenBank/DDBJ whole genome shotgun (WGS) entry which is preliminary data.</text>
</comment>
<dbReference type="EMBL" id="CAJHIS010000037">
    <property type="protein sequence ID" value="CAD6494912.1"/>
    <property type="molecule type" value="Genomic_DNA"/>
</dbReference>
<dbReference type="NCBIfam" id="TIGR00161">
    <property type="entry name" value="proteasome assembly chaperone family protein"/>
    <property type="match status" value="1"/>
</dbReference>
<dbReference type="AlphaFoldDB" id="A0A811TEN6"/>
<dbReference type="Gene3D" id="3.40.50.10900">
    <property type="entry name" value="PAC-like subunit"/>
    <property type="match status" value="1"/>
</dbReference>
<sequence>MNSKKDDNYQIISEPIESTNPILFNGFPGTGLIGNIACQYMIDKLKMVQKGMINSRYFPPIAVLSNGIINMPVRIYESTEHNILIIISDIPIHPAVAYDISKEIVDWAKTINVKEIVPIAGIATMSGEHKVFGSATTSQMLEKIKDAVEIFQVGTISGIAGSMMIACHLQEMPAISLLGETNSQNPEPRAAIAVIEALNKIYNLNIDIQDLVEQAKEIEVEMQKLADQVRNTEGVPPPRKEFPMYG</sequence>
<evidence type="ECO:0000313" key="5">
    <source>
        <dbReference type="Proteomes" id="UP000634805"/>
    </source>
</evidence>
<organism evidence="2 5">
    <name type="scientific">Candidatus Argoarchaeum ethanivorans</name>
    <dbReference type="NCBI Taxonomy" id="2608793"/>
    <lineage>
        <taxon>Archaea</taxon>
        <taxon>Methanobacteriati</taxon>
        <taxon>Methanobacteriota</taxon>
        <taxon>Stenosarchaea group</taxon>
        <taxon>Methanomicrobia</taxon>
        <taxon>Methanosarcinales</taxon>
        <taxon>Methanosarcinales incertae sedis</taxon>
        <taxon>GOM Arc I cluster</taxon>
        <taxon>Candidatus Argoarchaeum</taxon>
    </lineage>
</organism>
<dbReference type="InterPro" id="IPR019151">
    <property type="entry name" value="Proteasome_assmbl_chaperone_2"/>
</dbReference>
<gene>
    <name evidence="3" type="ORF">AEth_01286</name>
    <name evidence="2" type="ORF">EMLJLAPB_01017</name>
</gene>
<dbReference type="InterPro" id="IPR038389">
    <property type="entry name" value="PSMG2_sf"/>
</dbReference>
<dbReference type="Proteomes" id="UP000634805">
    <property type="component" value="Unassembled WGS sequence"/>
</dbReference>
<evidence type="ECO:0000256" key="1">
    <source>
        <dbReference type="SAM" id="Coils"/>
    </source>
</evidence>
<reference evidence="2" key="3">
    <citation type="submission" date="2020-10" db="EMBL/GenBank/DDBJ databases">
        <authorList>
            <person name="Hahn C.J."/>
            <person name="Laso-Perez R."/>
            <person name="Vulcano F."/>
            <person name="Vaziourakis K.-M."/>
            <person name="Stokke R."/>
            <person name="Steen I.H."/>
            <person name="Teske A."/>
            <person name="Boetius A."/>
            <person name="Liebeke M."/>
            <person name="Amann R."/>
            <person name="Knittel K."/>
        </authorList>
    </citation>
    <scope>NUCLEOTIDE SEQUENCE</scope>
    <source>
        <strain evidence="2">Gfbio:e3339647-f889-4370-9287-4fb5cb688e4c:AG392D22_GoMArc1</strain>
    </source>
</reference>
<feature type="coiled-coil region" evidence="1">
    <location>
        <begin position="201"/>
        <end position="235"/>
    </location>
</feature>
<keyword evidence="1" id="KW-0175">Coiled coil</keyword>
<evidence type="ECO:0000313" key="2">
    <source>
        <dbReference type="EMBL" id="CAD6494912.1"/>
    </source>
</evidence>
<dbReference type="InterPro" id="IPR004425">
    <property type="entry name" value="MJ0106-like"/>
</dbReference>
<accession>A0A811TEN6</accession>
<dbReference type="Proteomes" id="UP000291831">
    <property type="component" value="Unassembled WGS sequence"/>
</dbReference>
<evidence type="ECO:0000313" key="3">
    <source>
        <dbReference type="EMBL" id="RZB29318.1"/>
    </source>
</evidence>
<reference evidence="3" key="1">
    <citation type="journal article" date="2019" name="Nature">
        <title>Anaerobic oxidation of ethane by archaea from a marine hydrocarbon seep.</title>
        <authorList>
            <person name="Chen S.C."/>
            <person name="Musat N."/>
            <person name="Lechtenfeld O.J."/>
            <person name="Paschke H."/>
            <person name="Schmidt M."/>
            <person name="Said N."/>
            <person name="Popp D."/>
            <person name="Calabrese F."/>
            <person name="Stryhanyuk H."/>
            <person name="Jaekel U."/>
            <person name="Zhu Y.G."/>
            <person name="Joye S.B."/>
            <person name="Richnow H.H."/>
            <person name="Widdel F."/>
            <person name="Musat F."/>
        </authorList>
    </citation>
    <scope>NUCLEOTIDE SEQUENCE</scope>
    <source>
        <strain evidence="3">Eth-Arch1</strain>
    </source>
</reference>
<reference evidence="4" key="2">
    <citation type="submission" date="2019-01" db="EMBL/GenBank/DDBJ databases">
        <title>Anaerobic oxidation of ethane by archaea from a marine hydrocarbon seep.</title>
        <authorList>
            <person name="Musat F."/>
        </authorList>
    </citation>
    <scope>NUCLEOTIDE SEQUENCE [LARGE SCALE GENOMIC DNA]</scope>
</reference>
<dbReference type="PANTHER" id="PTHR35610:SF8">
    <property type="entry name" value="3-ISOPROPYLMALATE DEHYDRATASE"/>
    <property type="match status" value="1"/>
</dbReference>
<evidence type="ECO:0000313" key="4">
    <source>
        <dbReference type="Proteomes" id="UP000291831"/>
    </source>
</evidence>
<dbReference type="EMBL" id="RPGO01000029">
    <property type="protein sequence ID" value="RZB29318.1"/>
    <property type="molecule type" value="Genomic_DNA"/>
</dbReference>
<dbReference type="PANTHER" id="PTHR35610">
    <property type="entry name" value="3-ISOPROPYLMALATE DEHYDRATASE-RELATED"/>
    <property type="match status" value="1"/>
</dbReference>
<dbReference type="Pfam" id="PF09754">
    <property type="entry name" value="PAC2"/>
    <property type="match status" value="1"/>
</dbReference>
<protein>
    <submittedName>
        <fullName evidence="2">PAC2 family protein</fullName>
    </submittedName>
</protein>